<accession>A0ABQ7ZE18</accession>
<name>A0ABQ7ZE18_BRANA</name>
<feature type="region of interest" description="Disordered" evidence="1">
    <location>
        <begin position="139"/>
        <end position="163"/>
    </location>
</feature>
<evidence type="ECO:0000256" key="1">
    <source>
        <dbReference type="SAM" id="MobiDB-lite"/>
    </source>
</evidence>
<proteinExistence type="predicted"/>
<keyword evidence="3" id="KW-1185">Reference proteome</keyword>
<dbReference type="Proteomes" id="UP000824890">
    <property type="component" value="Unassembled WGS sequence"/>
</dbReference>
<organism evidence="2 3">
    <name type="scientific">Brassica napus</name>
    <name type="common">Rape</name>
    <dbReference type="NCBI Taxonomy" id="3708"/>
    <lineage>
        <taxon>Eukaryota</taxon>
        <taxon>Viridiplantae</taxon>
        <taxon>Streptophyta</taxon>
        <taxon>Embryophyta</taxon>
        <taxon>Tracheophyta</taxon>
        <taxon>Spermatophyta</taxon>
        <taxon>Magnoliopsida</taxon>
        <taxon>eudicotyledons</taxon>
        <taxon>Gunneridae</taxon>
        <taxon>Pentapetalae</taxon>
        <taxon>rosids</taxon>
        <taxon>malvids</taxon>
        <taxon>Brassicales</taxon>
        <taxon>Brassicaceae</taxon>
        <taxon>Brassiceae</taxon>
        <taxon>Brassica</taxon>
    </lineage>
</organism>
<protein>
    <submittedName>
        <fullName evidence="2">Uncharacterized protein</fullName>
    </submittedName>
</protein>
<evidence type="ECO:0000313" key="3">
    <source>
        <dbReference type="Proteomes" id="UP000824890"/>
    </source>
</evidence>
<reference evidence="2 3" key="1">
    <citation type="submission" date="2021-05" db="EMBL/GenBank/DDBJ databases">
        <title>Genome Assembly of Synthetic Allotetraploid Brassica napus Reveals Homoeologous Exchanges between Subgenomes.</title>
        <authorList>
            <person name="Davis J.T."/>
        </authorList>
    </citation>
    <scope>NUCLEOTIDE SEQUENCE [LARGE SCALE GENOMIC DNA]</scope>
    <source>
        <strain evidence="3">cv. Da-Ae</strain>
        <tissue evidence="2">Seedling</tissue>
    </source>
</reference>
<sequence>MTNGIDLAPGSSSIGIRVHSRCGVGNEARESMDLSDSSLDLTAEIEELRNAFTGEASPPPGGGIFSPVDTSRLDYSTGRDTIERLLELPLERREVSFLVSDEVLDQCSIRGLEVMSARKAAVKRTAPVEDEEVQLVGSSRRRATTAVSPSSSKKKSRASGFVRKTPSPASFEWSVVLSNLNAKVFPLVHAHLSLDGDSFVATHSLQGYLLQVAYRVLCLCFRVVFLYRLDYV</sequence>
<dbReference type="EMBL" id="JAGKQM010000015">
    <property type="protein sequence ID" value="KAH0878459.1"/>
    <property type="molecule type" value="Genomic_DNA"/>
</dbReference>
<evidence type="ECO:0000313" key="2">
    <source>
        <dbReference type="EMBL" id="KAH0878459.1"/>
    </source>
</evidence>
<gene>
    <name evidence="2" type="ORF">HID58_065853</name>
</gene>
<comment type="caution">
    <text evidence="2">The sequence shown here is derived from an EMBL/GenBank/DDBJ whole genome shotgun (WGS) entry which is preliminary data.</text>
</comment>